<evidence type="ECO:0000256" key="11">
    <source>
        <dbReference type="ARBA" id="ARBA00022679"/>
    </source>
</evidence>
<evidence type="ECO:0000256" key="18">
    <source>
        <dbReference type="ARBA" id="ARBA00023002"/>
    </source>
</evidence>
<keyword evidence="17" id="KW-0521">NADP</keyword>
<evidence type="ECO:0000256" key="25">
    <source>
        <dbReference type="ARBA" id="ARBA00048561"/>
    </source>
</evidence>
<comment type="pathway">
    <text evidence="2">Amino-acid biosynthesis; L-lysine biosynthesis via DAP pathway; (S)-tetrahydrodipicolinate from L-aspartate: step 1/4.</text>
</comment>
<evidence type="ECO:0000256" key="15">
    <source>
        <dbReference type="ARBA" id="ARBA00022777"/>
    </source>
</evidence>
<keyword evidence="12" id="KW-0791">Threonine biosynthesis</keyword>
<dbReference type="EC" id="1.1.1.3" evidence="28"/>
<dbReference type="SUPFAM" id="SSF55347">
    <property type="entry name" value="Glyceraldehyde-3-phosphate dehydrogenase-like, C-terminal domain"/>
    <property type="match status" value="1"/>
</dbReference>
<dbReference type="Gene3D" id="3.30.360.10">
    <property type="entry name" value="Dihydrodipicolinate Reductase, domain 2"/>
    <property type="match status" value="1"/>
</dbReference>
<evidence type="ECO:0000256" key="16">
    <source>
        <dbReference type="ARBA" id="ARBA00022840"/>
    </source>
</evidence>
<dbReference type="PROSITE" id="PS00324">
    <property type="entry name" value="ASPARTOKINASE"/>
    <property type="match status" value="1"/>
</dbReference>
<evidence type="ECO:0000256" key="7">
    <source>
        <dbReference type="ARBA" id="ARBA00007952"/>
    </source>
</evidence>
<keyword evidence="18 28" id="KW-0560">Oxidoreductase</keyword>
<accession>A0ABU7IWQ9</accession>
<evidence type="ECO:0000256" key="19">
    <source>
        <dbReference type="ARBA" id="ARBA00023027"/>
    </source>
</evidence>
<keyword evidence="23" id="KW-0511">Multifunctional enzyme</keyword>
<evidence type="ECO:0000313" key="29">
    <source>
        <dbReference type="Proteomes" id="UP001356308"/>
    </source>
</evidence>
<keyword evidence="11 28" id="KW-0808">Transferase</keyword>
<dbReference type="Pfam" id="PF00742">
    <property type="entry name" value="Homoserine_dh"/>
    <property type="match status" value="1"/>
</dbReference>
<keyword evidence="21" id="KW-0457">Lysine biosynthesis</keyword>
<feature type="domain" description="ACT" evidence="27">
    <location>
        <begin position="398"/>
        <end position="476"/>
    </location>
</feature>
<evidence type="ECO:0000256" key="26">
    <source>
        <dbReference type="ARBA" id="ARBA00048841"/>
    </source>
</evidence>
<comment type="similarity">
    <text evidence="8">In the N-terminal section; belongs to the aspartokinase family.</text>
</comment>
<dbReference type="Pfam" id="PF03447">
    <property type="entry name" value="NAD_binding_3"/>
    <property type="match status" value="1"/>
</dbReference>
<gene>
    <name evidence="28" type="primary">thrA</name>
    <name evidence="28" type="ORF">V1I91_14660</name>
</gene>
<evidence type="ECO:0000256" key="20">
    <source>
        <dbReference type="ARBA" id="ARBA00023053"/>
    </source>
</evidence>
<dbReference type="InterPro" id="IPR042199">
    <property type="entry name" value="AsparK_Bifunc_asparK/hSer_DH"/>
</dbReference>
<dbReference type="InterPro" id="IPR049638">
    <property type="entry name" value="AK-HD"/>
</dbReference>
<dbReference type="InterPro" id="IPR045865">
    <property type="entry name" value="ACT-like_dom_sf"/>
</dbReference>
<dbReference type="Gene3D" id="3.40.50.720">
    <property type="entry name" value="NAD(P)-binding Rossmann-like Domain"/>
    <property type="match status" value="1"/>
</dbReference>
<dbReference type="InterPro" id="IPR011147">
    <property type="entry name" value="Bifunc_Aspkin/hSer_DH"/>
</dbReference>
<evidence type="ECO:0000256" key="5">
    <source>
        <dbReference type="ARBA" id="ARBA00005062"/>
    </source>
</evidence>
<comment type="cofactor">
    <cofactor evidence="1">
        <name>a metal cation</name>
        <dbReference type="ChEBI" id="CHEBI:25213"/>
    </cofactor>
</comment>
<dbReference type="EC" id="2.7.2.4" evidence="28"/>
<name>A0ABU7IWQ9_9FLAO</name>
<dbReference type="SUPFAM" id="SSF51735">
    <property type="entry name" value="NAD(P)-binding Rossmann-fold domains"/>
    <property type="match status" value="1"/>
</dbReference>
<comment type="subunit">
    <text evidence="9">Homotetramer.</text>
</comment>
<evidence type="ECO:0000256" key="10">
    <source>
        <dbReference type="ARBA" id="ARBA00022605"/>
    </source>
</evidence>
<evidence type="ECO:0000256" key="12">
    <source>
        <dbReference type="ARBA" id="ARBA00022697"/>
    </source>
</evidence>
<dbReference type="GO" id="GO:0004412">
    <property type="term" value="F:homoserine dehydrogenase activity"/>
    <property type="evidence" value="ECO:0007669"/>
    <property type="project" value="UniProtKB-EC"/>
</dbReference>
<proteinExistence type="inferred from homology"/>
<evidence type="ECO:0000313" key="28">
    <source>
        <dbReference type="EMBL" id="MEE1977324.1"/>
    </source>
</evidence>
<dbReference type="InterPro" id="IPR001048">
    <property type="entry name" value="Asp/Glu/Uridylate_kinase"/>
</dbReference>
<dbReference type="CDD" id="cd04243">
    <property type="entry name" value="AAK_AK-HSDH-like"/>
    <property type="match status" value="1"/>
</dbReference>
<keyword evidence="14" id="KW-0547">Nucleotide-binding</keyword>
<comment type="caution">
    <text evidence="28">The sequence shown here is derived from an EMBL/GenBank/DDBJ whole genome shotgun (WGS) entry which is preliminary data.</text>
</comment>
<dbReference type="Pfam" id="PF22468">
    <property type="entry name" value="ACT_9"/>
    <property type="match status" value="2"/>
</dbReference>
<evidence type="ECO:0000256" key="6">
    <source>
        <dbReference type="ARBA" id="ARBA00005139"/>
    </source>
</evidence>
<evidence type="ECO:0000259" key="27">
    <source>
        <dbReference type="PROSITE" id="PS51671"/>
    </source>
</evidence>
<dbReference type="NCBIfam" id="NF006959">
    <property type="entry name" value="PRK09436.1"/>
    <property type="match status" value="1"/>
</dbReference>
<evidence type="ECO:0000256" key="1">
    <source>
        <dbReference type="ARBA" id="ARBA00001920"/>
    </source>
</evidence>
<keyword evidence="29" id="KW-1185">Reference proteome</keyword>
<evidence type="ECO:0000256" key="2">
    <source>
        <dbReference type="ARBA" id="ARBA00004766"/>
    </source>
</evidence>
<comment type="pathway">
    <text evidence="3">Amino-acid biosynthesis; L-methionine biosynthesis via de novo pathway; L-homoserine from L-aspartate: step 1/3.</text>
</comment>
<dbReference type="EMBL" id="JAZDDG010000007">
    <property type="protein sequence ID" value="MEE1977324.1"/>
    <property type="molecule type" value="Genomic_DNA"/>
</dbReference>
<dbReference type="PIRSF" id="PIRSF000727">
    <property type="entry name" value="ThrA"/>
    <property type="match status" value="1"/>
</dbReference>
<dbReference type="Pfam" id="PF00696">
    <property type="entry name" value="AA_kinase"/>
    <property type="match status" value="1"/>
</dbReference>
<evidence type="ECO:0000256" key="17">
    <source>
        <dbReference type="ARBA" id="ARBA00022857"/>
    </source>
</evidence>
<evidence type="ECO:0000256" key="8">
    <source>
        <dbReference type="ARBA" id="ARBA00010046"/>
    </source>
</evidence>
<comment type="pathway">
    <text evidence="5">Amino-acid biosynthesis; L-methionine biosynthesis via de novo pathway; L-homoserine from L-aspartate: step 3/3.</text>
</comment>
<evidence type="ECO:0000256" key="24">
    <source>
        <dbReference type="ARBA" id="ARBA00044938"/>
    </source>
</evidence>
<keyword evidence="22" id="KW-0486">Methionine biosynthesis</keyword>
<evidence type="ECO:0000256" key="3">
    <source>
        <dbReference type="ARBA" id="ARBA00004986"/>
    </source>
</evidence>
<dbReference type="Gene3D" id="3.30.2130.10">
    <property type="entry name" value="VC0802-like"/>
    <property type="match status" value="1"/>
</dbReference>
<dbReference type="PANTHER" id="PTHR43070:SF5">
    <property type="entry name" value="HOMOSERINE DEHYDROGENASE"/>
    <property type="match status" value="1"/>
</dbReference>
<dbReference type="InterPro" id="IPR001341">
    <property type="entry name" value="Asp_kinase"/>
</dbReference>
<comment type="catalytic activity">
    <reaction evidence="26">
        <text>L-homoserine + NADP(+) = L-aspartate 4-semialdehyde + NADPH + H(+)</text>
        <dbReference type="Rhea" id="RHEA:15761"/>
        <dbReference type="ChEBI" id="CHEBI:15378"/>
        <dbReference type="ChEBI" id="CHEBI:57476"/>
        <dbReference type="ChEBI" id="CHEBI:57783"/>
        <dbReference type="ChEBI" id="CHEBI:58349"/>
        <dbReference type="ChEBI" id="CHEBI:537519"/>
        <dbReference type="EC" id="1.1.1.3"/>
    </reaction>
    <physiologicalReaction direction="right-to-left" evidence="26">
        <dbReference type="Rhea" id="RHEA:15763"/>
    </physiologicalReaction>
</comment>
<reference evidence="28 29" key="1">
    <citation type="submission" date="2024-01" db="EMBL/GenBank/DDBJ databases">
        <title>Maribacter spp. originated from different algae showed divergent polysaccharides utilization ability.</title>
        <authorList>
            <person name="Wang H."/>
            <person name="Wu Y."/>
        </authorList>
    </citation>
    <scope>NUCLEOTIDE SEQUENCE [LARGE SCALE GENOMIC DNA]</scope>
    <source>
        <strain evidence="28 29">PR1</strain>
    </source>
</reference>
<comment type="pathway">
    <text evidence="6">Amino-acid biosynthesis; L-threonine biosynthesis; L-threonine from L-aspartate: step 1/5.</text>
</comment>
<dbReference type="Gene3D" id="3.40.1160.10">
    <property type="entry name" value="Acetylglutamate kinase-like"/>
    <property type="match status" value="1"/>
</dbReference>
<dbReference type="InterPro" id="IPR036393">
    <property type="entry name" value="AceGlu_kinase-like_sf"/>
</dbReference>
<dbReference type="InterPro" id="IPR019811">
    <property type="entry name" value="HDH_CS"/>
</dbReference>
<dbReference type="CDD" id="cd04921">
    <property type="entry name" value="ACT_AKi-HSDH-ThrA-like_1"/>
    <property type="match status" value="1"/>
</dbReference>
<keyword evidence="10" id="KW-0028">Amino-acid biosynthesis</keyword>
<dbReference type="Proteomes" id="UP001356308">
    <property type="component" value="Unassembled WGS sequence"/>
</dbReference>
<comment type="catalytic activity">
    <reaction evidence="25">
        <text>L-aspartate + ATP = 4-phospho-L-aspartate + ADP</text>
        <dbReference type="Rhea" id="RHEA:23776"/>
        <dbReference type="ChEBI" id="CHEBI:29991"/>
        <dbReference type="ChEBI" id="CHEBI:30616"/>
        <dbReference type="ChEBI" id="CHEBI:57535"/>
        <dbReference type="ChEBI" id="CHEBI:456216"/>
        <dbReference type="EC" id="2.7.2.4"/>
    </reaction>
    <physiologicalReaction direction="left-to-right" evidence="25">
        <dbReference type="Rhea" id="RHEA:23777"/>
    </physiologicalReaction>
</comment>
<keyword evidence="16" id="KW-0067">ATP-binding</keyword>
<dbReference type="PANTHER" id="PTHR43070">
    <property type="match status" value="1"/>
</dbReference>
<dbReference type="InterPro" id="IPR005106">
    <property type="entry name" value="Asp/hSer_DH_NAD-bd"/>
</dbReference>
<evidence type="ECO:0000256" key="9">
    <source>
        <dbReference type="ARBA" id="ARBA00011881"/>
    </source>
</evidence>
<dbReference type="Gene3D" id="1.20.120.1320">
    <property type="entry name" value="Aspartokinase, catalytic domain"/>
    <property type="match status" value="1"/>
</dbReference>
<dbReference type="PROSITE" id="PS51671">
    <property type="entry name" value="ACT"/>
    <property type="match status" value="1"/>
</dbReference>
<dbReference type="InterPro" id="IPR036291">
    <property type="entry name" value="NAD(P)-bd_dom_sf"/>
</dbReference>
<dbReference type="InterPro" id="IPR018042">
    <property type="entry name" value="Aspartate_kinase_CS"/>
</dbReference>
<keyword evidence="13" id="KW-0479">Metal-binding</keyword>
<evidence type="ECO:0000256" key="13">
    <source>
        <dbReference type="ARBA" id="ARBA00022723"/>
    </source>
</evidence>
<evidence type="ECO:0000256" key="22">
    <source>
        <dbReference type="ARBA" id="ARBA00023167"/>
    </source>
</evidence>
<evidence type="ECO:0000256" key="14">
    <source>
        <dbReference type="ARBA" id="ARBA00022741"/>
    </source>
</evidence>
<organism evidence="28 29">
    <name type="scientific">Maribacter cobaltidurans</name>
    <dbReference type="NCBI Taxonomy" id="1178778"/>
    <lineage>
        <taxon>Bacteria</taxon>
        <taxon>Pseudomonadati</taxon>
        <taxon>Bacteroidota</taxon>
        <taxon>Flavobacteriia</taxon>
        <taxon>Flavobacteriales</taxon>
        <taxon>Flavobacteriaceae</taxon>
        <taxon>Maribacter</taxon>
    </lineage>
</organism>
<dbReference type="PROSITE" id="PS01042">
    <property type="entry name" value="HOMOSER_DHGENASE"/>
    <property type="match status" value="1"/>
</dbReference>
<evidence type="ECO:0000256" key="21">
    <source>
        <dbReference type="ARBA" id="ARBA00023154"/>
    </source>
</evidence>
<dbReference type="RefSeq" id="WP_272652018.1">
    <property type="nucleotide sequence ID" value="NZ_JAZDDG010000007.1"/>
</dbReference>
<dbReference type="InterPro" id="IPR001342">
    <property type="entry name" value="HDH_cat"/>
</dbReference>
<protein>
    <submittedName>
        <fullName evidence="28">Bifunctional aspartate kinase/homoserine dehydrogenase I</fullName>
        <ecNumber evidence="28">1.1.1.3</ecNumber>
        <ecNumber evidence="28">2.7.2.4</ecNumber>
    </submittedName>
</protein>
<evidence type="ECO:0000256" key="23">
    <source>
        <dbReference type="ARBA" id="ARBA00023268"/>
    </source>
</evidence>
<keyword evidence="19" id="KW-0520">NAD</keyword>
<comment type="pathway">
    <text evidence="4">Amino-acid biosynthesis; L-threonine biosynthesis; L-threonine from L-aspartate: step 3/5.</text>
</comment>
<dbReference type="CDD" id="cd04922">
    <property type="entry name" value="ACT_AKi-HSDH-ThrA_2"/>
    <property type="match status" value="1"/>
</dbReference>
<dbReference type="GO" id="GO:0004072">
    <property type="term" value="F:aspartate kinase activity"/>
    <property type="evidence" value="ECO:0007669"/>
    <property type="project" value="UniProtKB-EC"/>
</dbReference>
<dbReference type="InterPro" id="IPR002912">
    <property type="entry name" value="ACT_dom"/>
</dbReference>
<keyword evidence="20" id="KW-0915">Sodium</keyword>
<comment type="function">
    <text evidence="24">Bifunctional aspartate kinase and homoserine dehydrogenase that catalyzes the first and the third steps toward the synthesis of lysine, methionine and threonine from aspartate.</text>
</comment>
<keyword evidence="15 28" id="KW-0418">Kinase</keyword>
<dbReference type="InterPro" id="IPR054352">
    <property type="entry name" value="ACT_Aspartokinase"/>
</dbReference>
<dbReference type="SUPFAM" id="SSF55021">
    <property type="entry name" value="ACT-like"/>
    <property type="match status" value="2"/>
</dbReference>
<dbReference type="SUPFAM" id="SSF53633">
    <property type="entry name" value="Carbamate kinase-like"/>
    <property type="match status" value="1"/>
</dbReference>
<dbReference type="NCBIfam" id="TIGR00657">
    <property type="entry name" value="asp_kinases"/>
    <property type="match status" value="1"/>
</dbReference>
<sequence length="813" mass="89144">MKILKFGGSSVANPENIIKIKNILTSYEDKIIVVVSAFGGVTDQLINAGELAASQNTAYKNTLKDLETRHLDMVKELIPITLQSSVLSKVKTELNVLETLLEGAFFIGEITPKLSDKIVSFGELLSSYIISENLVSEGLDCDYKDSRELIKTLKVAGKNVVDFESTNTYCKSYFNQNASAITVCPGFIASSHNGDITTLGRGGSDYSAAIYAAALDADVLEIWTDVSGMYTANPKMVKQAKAITHISYEEAMELSHFGAKVLYPPTIQPVLSQGISIIIKNTFKPEEAGTLITKSKNKGGKTVRGISHIGNMALLSLEGPGMVGIPGISKRFFEVLSQADISVVLITQASSEHSICVGISSDDVEKSVEVVNEAFTYEIERGKIKKVIPEKGLAIVALVGDNMKSHQGLSGKMFSTLGKNNVNIRVIAQGASERNISCVINEKDVKKALNALHEEFFEENIKQLNLFVMGVGNVGAKFLNQINSQEKYLKKNLRLNVRVVGISNSRTMFFNEKGINLNDWKNELDSGEKANKDLFIEKVNDLNLRNSIFVDNTASEEIARTYKSFLGNSISVVTCNKIACSSAYDNYASLKSLAREYNAPFLFETNVGAGLPIIDTLKNLIASGDKILKIQAVLSGSLNFVFNNFDDTTTFHDIVKQAQEEGYTEPDPKIDLSGIDVMRKILILARESGHMLEIKDIKNDSFLPQESLATNNNEAFFESLVKYEDDFQKIYGDAKAKNSRLKYVAQFENGQASVGLQEIPKGHDFYNLEGSDNVVLFYTERYPNLPLIIKGAGAGAEVTASGIFADIIRIGNF</sequence>
<evidence type="ECO:0000256" key="4">
    <source>
        <dbReference type="ARBA" id="ARBA00005056"/>
    </source>
</evidence>
<comment type="similarity">
    <text evidence="7">In the C-terminal section; belongs to the homoserine dehydrogenase family.</text>
</comment>